<dbReference type="Gene3D" id="3.20.20.10">
    <property type="entry name" value="Alanine racemase"/>
    <property type="match status" value="1"/>
</dbReference>
<dbReference type="EC" id="5.1.1.1" evidence="5"/>
<comment type="cofactor">
    <cofactor evidence="1">
        <name>pyridoxal 5'-phosphate</name>
        <dbReference type="ChEBI" id="CHEBI:597326"/>
    </cofactor>
</comment>
<protein>
    <submittedName>
        <fullName evidence="5">Alanine racemase</fullName>
        <ecNumber evidence="5">5.1.1.1</ecNumber>
    </submittedName>
</protein>
<dbReference type="GO" id="GO:0008784">
    <property type="term" value="F:alanine racemase activity"/>
    <property type="evidence" value="ECO:0007669"/>
    <property type="project" value="UniProtKB-EC"/>
</dbReference>
<dbReference type="RefSeq" id="WP_040093895.1">
    <property type="nucleotide sequence ID" value="NZ_CM020866.1"/>
</dbReference>
<dbReference type="GO" id="GO:0005829">
    <property type="term" value="C:cytosol"/>
    <property type="evidence" value="ECO:0007669"/>
    <property type="project" value="TreeGrafter"/>
</dbReference>
<sequence>MYPKLIWNLPRIKTNCQIMVQECTTRNLDLVGVVKLGAGQEKIVSTLIESGIKTIANSRILNLQQFVHFPVRKMLLRLPMLSEVTMVVNNADCVLVSELATIKALNQAAQIINKKFEIILMIETGDIREGLWDEALIFQTVKAVLSLSHIKLTGLGTNFACFGATVPTVKKLNQLANLKQQLEQHFNIMLTIISCGNSSHITIWDNPQLDRAINQIRSGTALLIGLGLNDEPIPFLQQDNLWLEAEIIELQTKPSASIGARGLDAFGRVKEFDDVGNRVKAIIALGRQDCPFEELTPFEKGITILGQSSDHTILDVADYQEQLAVGGIIKFKTTYLANLMLGTSCYVQKEFLE</sequence>
<dbReference type="InterPro" id="IPR001608">
    <property type="entry name" value="Ala_racemase_N"/>
</dbReference>
<keyword evidence="3 5" id="KW-0413">Isomerase</keyword>
<comment type="caution">
    <text evidence="5">The sequence shown here is derived from an EMBL/GenBank/DDBJ whole genome shotgun (WGS) entry which is preliminary data.</text>
</comment>
<keyword evidence="6" id="KW-1185">Reference proteome</keyword>
<evidence type="ECO:0000313" key="5">
    <source>
        <dbReference type="EMBL" id="PQM31984.1"/>
    </source>
</evidence>
<evidence type="ECO:0000256" key="3">
    <source>
        <dbReference type="ARBA" id="ARBA00023235"/>
    </source>
</evidence>
<name>A0A2P6FF37_9MOLU</name>
<evidence type="ECO:0000256" key="1">
    <source>
        <dbReference type="ARBA" id="ARBA00001933"/>
    </source>
</evidence>
<dbReference type="InterPro" id="IPR000821">
    <property type="entry name" value="Ala_racemase"/>
</dbReference>
<proteinExistence type="predicted"/>
<dbReference type="GO" id="GO:0030170">
    <property type="term" value="F:pyridoxal phosphate binding"/>
    <property type="evidence" value="ECO:0007669"/>
    <property type="project" value="TreeGrafter"/>
</dbReference>
<feature type="domain" description="Alanine racemase N-terminal" evidence="4">
    <location>
        <begin position="8"/>
        <end position="223"/>
    </location>
</feature>
<dbReference type="AlphaFoldDB" id="A0A2P6FF37"/>
<dbReference type="Pfam" id="PF01168">
    <property type="entry name" value="Ala_racemase_N"/>
    <property type="match status" value="1"/>
</dbReference>
<dbReference type="PANTHER" id="PTHR30511:SF3">
    <property type="entry name" value="LYSINE RACEMASE"/>
    <property type="match status" value="1"/>
</dbReference>
<dbReference type="SUPFAM" id="SSF51419">
    <property type="entry name" value="PLP-binding barrel"/>
    <property type="match status" value="1"/>
</dbReference>
<organism evidence="5 6">
    <name type="scientific">Spiroplasma poulsonii</name>
    <dbReference type="NCBI Taxonomy" id="2138"/>
    <lineage>
        <taxon>Bacteria</taxon>
        <taxon>Bacillati</taxon>
        <taxon>Mycoplasmatota</taxon>
        <taxon>Mollicutes</taxon>
        <taxon>Entomoplasmatales</taxon>
        <taxon>Spiroplasmataceae</taxon>
        <taxon>Spiroplasma</taxon>
    </lineage>
</organism>
<gene>
    <name evidence="5" type="ORF">SMSRO_SF018580</name>
</gene>
<dbReference type="OrthoDB" id="504078at2"/>
<keyword evidence="2" id="KW-0663">Pyridoxal phosphate</keyword>
<dbReference type="EMBL" id="JTLV02000001">
    <property type="protein sequence ID" value="PQM31984.1"/>
    <property type="molecule type" value="Genomic_DNA"/>
</dbReference>
<accession>A0A2P6FF37</accession>
<dbReference type="STRING" id="2138.SMSRO_v1c16910"/>
<dbReference type="PANTHER" id="PTHR30511">
    <property type="entry name" value="ALANINE RACEMASE"/>
    <property type="match status" value="1"/>
</dbReference>
<evidence type="ECO:0000259" key="4">
    <source>
        <dbReference type="Pfam" id="PF01168"/>
    </source>
</evidence>
<reference evidence="5 6" key="1">
    <citation type="journal article" date="2015" name="MBio">
        <title>Genome sequence of the Drosophila melanogaster male-killing Spiroplasma strain MSRO endosymbiont.</title>
        <authorList>
            <person name="Paredes J.C."/>
            <person name="Herren J.K."/>
            <person name="Schupfer F."/>
            <person name="Marin R."/>
            <person name="Claverol S."/>
            <person name="Kuo C.H."/>
            <person name="Lemaitre B."/>
            <person name="Beven L."/>
        </authorList>
    </citation>
    <scope>NUCLEOTIDE SEQUENCE [LARGE SCALE GENOMIC DNA]</scope>
    <source>
        <strain evidence="5 6">MSRO</strain>
    </source>
</reference>
<evidence type="ECO:0000256" key="2">
    <source>
        <dbReference type="ARBA" id="ARBA00022898"/>
    </source>
</evidence>
<evidence type="ECO:0000313" key="6">
    <source>
        <dbReference type="Proteomes" id="UP000031565"/>
    </source>
</evidence>
<dbReference type="InterPro" id="IPR029066">
    <property type="entry name" value="PLP-binding_barrel"/>
</dbReference>
<dbReference type="Proteomes" id="UP000031565">
    <property type="component" value="Unassembled WGS sequence"/>
</dbReference>